<evidence type="ECO:0000256" key="1">
    <source>
        <dbReference type="SAM" id="MobiDB-lite"/>
    </source>
</evidence>
<gene>
    <name evidence="2" type="ORF">C667_03023</name>
</gene>
<dbReference type="AlphaFoldDB" id="N6ZW99"/>
<sequence length="86" mass="9300">MDEAGNGESGQAEDGHRERAQTKHDGKLQEVGFPGWLATAGLPEQEDQGAMIQKYELFAFAFYQILLAQPGAPSVAAIMRSGHPPF</sequence>
<name>N6ZW99_9RHOO</name>
<reference evidence="2 3" key="1">
    <citation type="submission" date="2012-09" db="EMBL/GenBank/DDBJ databases">
        <title>Draft Genome Sequences of 6 Strains from Genus Thauera.</title>
        <authorList>
            <person name="Liu B."/>
            <person name="Shapleigh J.P."/>
            <person name="Frostegard A.H."/>
        </authorList>
    </citation>
    <scope>NUCLEOTIDE SEQUENCE [LARGE SCALE GENOMIC DNA]</scope>
    <source>
        <strain evidence="2 3">B4P</strain>
    </source>
</reference>
<feature type="compositionally biased region" description="Basic and acidic residues" evidence="1">
    <location>
        <begin position="13"/>
        <end position="28"/>
    </location>
</feature>
<comment type="caution">
    <text evidence="2">The sequence shown here is derived from an EMBL/GenBank/DDBJ whole genome shotgun (WGS) entry which is preliminary data.</text>
</comment>
<proteinExistence type="predicted"/>
<protein>
    <submittedName>
        <fullName evidence="2">Uncharacterized protein</fullName>
    </submittedName>
</protein>
<feature type="region of interest" description="Disordered" evidence="1">
    <location>
        <begin position="1"/>
        <end position="28"/>
    </location>
</feature>
<dbReference type="EMBL" id="AMXF01000008">
    <property type="protein sequence ID" value="ENO98643.1"/>
    <property type="molecule type" value="Genomic_DNA"/>
</dbReference>
<organism evidence="2 3">
    <name type="scientific">Thauera phenylacetica B4P</name>
    <dbReference type="NCBI Taxonomy" id="1234382"/>
    <lineage>
        <taxon>Bacteria</taxon>
        <taxon>Pseudomonadati</taxon>
        <taxon>Pseudomonadota</taxon>
        <taxon>Betaproteobacteria</taxon>
        <taxon>Rhodocyclales</taxon>
        <taxon>Zoogloeaceae</taxon>
        <taxon>Thauera</taxon>
    </lineage>
</organism>
<evidence type="ECO:0000313" key="3">
    <source>
        <dbReference type="Proteomes" id="UP000013047"/>
    </source>
</evidence>
<evidence type="ECO:0000313" key="2">
    <source>
        <dbReference type="EMBL" id="ENO98643.1"/>
    </source>
</evidence>
<accession>N6ZW99</accession>
<dbReference type="Proteomes" id="UP000013047">
    <property type="component" value="Unassembled WGS sequence"/>
</dbReference>
<keyword evidence="3" id="KW-1185">Reference proteome</keyword>